<dbReference type="Gene3D" id="3.30.70.120">
    <property type="match status" value="1"/>
</dbReference>
<name>A0ABM5UVS8_9COXI</name>
<evidence type="ECO:0000313" key="2">
    <source>
        <dbReference type="Proteomes" id="UP000063965"/>
    </source>
</evidence>
<dbReference type="EMBL" id="CP011126">
    <property type="protein sequence ID" value="AKQ34028.1"/>
    <property type="molecule type" value="Genomic_DNA"/>
</dbReference>
<protein>
    <recommendedName>
        <fullName evidence="3">NGG1p interacting factor NIF3</fullName>
    </recommendedName>
</protein>
<dbReference type="InterPro" id="IPR015867">
    <property type="entry name" value="N-reg_PII/ATP_PRibTrfase_C"/>
</dbReference>
<dbReference type="SUPFAM" id="SSF102705">
    <property type="entry name" value="NIF3 (NGG1p interacting factor 3)-like"/>
    <property type="match status" value="1"/>
</dbReference>
<dbReference type="InterPro" id="IPR004323">
    <property type="entry name" value="Ion_tolerance_CutA"/>
</dbReference>
<sequence length="113" mass="13148">MYKLTFYVPEEHLDEIKNALFSKGAGRIGDYDCCAWQTLGVGQYRPLKGSHPYVGSQDQIETVKEYLVEMVCEDQHLHAVIEELMRLHPYEIPAYAAWKIELYAKQSIKKIRL</sequence>
<proteinExistence type="predicted"/>
<evidence type="ECO:0000313" key="1">
    <source>
        <dbReference type="EMBL" id="AKQ34028.1"/>
    </source>
</evidence>
<dbReference type="Proteomes" id="UP000063965">
    <property type="component" value="Chromosome"/>
</dbReference>
<evidence type="ECO:0008006" key="3">
    <source>
        <dbReference type="Google" id="ProtNLM"/>
    </source>
</evidence>
<gene>
    <name evidence="1" type="ORF">CleRT_15790</name>
</gene>
<dbReference type="Pfam" id="PF03091">
    <property type="entry name" value="CutA1"/>
    <property type="match status" value="1"/>
</dbReference>
<organism evidence="1 2">
    <name type="scientific">Candidatus Coxiella mudrowiae</name>
    <dbReference type="NCBI Taxonomy" id="2054173"/>
    <lineage>
        <taxon>Bacteria</taxon>
        <taxon>Pseudomonadati</taxon>
        <taxon>Pseudomonadota</taxon>
        <taxon>Gammaproteobacteria</taxon>
        <taxon>Legionellales</taxon>
        <taxon>Coxiellaceae</taxon>
        <taxon>Coxiella</taxon>
    </lineage>
</organism>
<reference evidence="1 2" key="1">
    <citation type="journal article" date="2015" name="Genome Biol. Evol.">
        <title>Distinctive Genome Reduction Rates Revealed by Genomic Analyses of Two Coxiella-Like Endosymbionts in Ticks.</title>
        <authorList>
            <person name="Gottlieb Y."/>
            <person name="Lalzar I."/>
            <person name="Klasson L."/>
        </authorList>
    </citation>
    <scope>NUCLEOTIDE SEQUENCE [LARGE SCALE GENOMIC DNA]</scope>
    <source>
        <strain evidence="1 2">CRt</strain>
    </source>
</reference>
<accession>A0ABM5UVS8</accession>
<dbReference type="InterPro" id="IPR036069">
    <property type="entry name" value="DUF34/NIF3_sf"/>
</dbReference>
<dbReference type="PANTHER" id="PTHR41774">
    <property type="match status" value="1"/>
</dbReference>
<dbReference type="PANTHER" id="PTHR41774:SF1">
    <property type="entry name" value="NGG1P INTERACTING FACTOR NIF3"/>
    <property type="match status" value="1"/>
</dbReference>
<keyword evidence="2" id="KW-1185">Reference proteome</keyword>
<dbReference type="RefSeq" id="WP_048875722.1">
    <property type="nucleotide sequence ID" value="NZ_CP011126.1"/>
</dbReference>